<dbReference type="AlphaFoldDB" id="A0A1U9UIS4"/>
<dbReference type="PANTHER" id="PTHR34266:SF2">
    <property type="entry name" value="THIAZOLE SYNTHASE"/>
    <property type="match status" value="1"/>
</dbReference>
<dbReference type="InterPro" id="IPR013785">
    <property type="entry name" value="Aldolase_TIM"/>
</dbReference>
<feature type="binding site" evidence="8">
    <location>
        <begin position="197"/>
        <end position="198"/>
    </location>
    <ligand>
        <name>1-deoxy-D-xylulose 5-phosphate</name>
        <dbReference type="ChEBI" id="CHEBI:57792"/>
    </ligand>
</feature>
<evidence type="ECO:0000256" key="5">
    <source>
        <dbReference type="ARBA" id="ARBA00022977"/>
    </source>
</evidence>
<comment type="subcellular location">
    <subcellularLocation>
        <location evidence="8">Cytoplasm</location>
    </subcellularLocation>
</comment>
<dbReference type="Proteomes" id="UP000189627">
    <property type="component" value="Chromosome 1"/>
</dbReference>
<evidence type="ECO:0000256" key="3">
    <source>
        <dbReference type="ARBA" id="ARBA00011960"/>
    </source>
</evidence>
<dbReference type="CDD" id="cd04728">
    <property type="entry name" value="ThiG"/>
    <property type="match status" value="1"/>
</dbReference>
<evidence type="ECO:0000256" key="4">
    <source>
        <dbReference type="ARBA" id="ARBA00022679"/>
    </source>
</evidence>
<dbReference type="RefSeq" id="WP_078194890.1">
    <property type="nucleotide sequence ID" value="NZ_CP017757.2"/>
</dbReference>
<gene>
    <name evidence="8" type="primary">thiG</name>
    <name evidence="10" type="ORF">BJN34_01100</name>
</gene>
<sequence length="278" mass="29983">MTFEPSETLRDPFVLYGESFGSRLLLGTARYPSPATLEAAVQASKPAMITVALRRQGAVGDGEGGQAFWQMLRAMGVPVLPNTAGCFTAQEVITTAMMAREVFETPWIKLELIGDDYTLQPDTLNLPAVAETLIKEGFKVLPYCTEDLVLCRRLLDVGCQALMPWAAPIGTGRGAVNPHAMRVLRERLPDTPLIVDAGLGLPSHAAQVLEWGYDGVLLNTAVAQAAYPVNMARAFAQAVEAGRTAYLAGPMPEREVAQASTPVVGMPFWHADNTEQRA</sequence>
<comment type="similarity">
    <text evidence="8">Belongs to the ThiG family.</text>
</comment>
<accession>A0A1U9UIS4</accession>
<reference evidence="11" key="1">
    <citation type="submission" date="2017-02" db="EMBL/GenBank/DDBJ databases">
        <title>Complete genome sequence of Cupriavidus necator strain NH9, a 3-chlorobenzoate degrader.</title>
        <authorList>
            <person name="Moriuchi R."/>
            <person name="Dohra H."/>
            <person name="Ogawa N."/>
        </authorList>
    </citation>
    <scope>NUCLEOTIDE SEQUENCE [LARGE SCALE GENOMIC DNA]</scope>
    <source>
        <strain evidence="11">NH9</strain>
    </source>
</reference>
<dbReference type="UniPathway" id="UPA00060"/>
<dbReference type="InterPro" id="IPR033983">
    <property type="entry name" value="Thiazole_synthase_ThiG"/>
</dbReference>
<keyword evidence="5 8" id="KW-0784">Thiamine biosynthesis</keyword>
<comment type="function">
    <text evidence="1 8">Catalyzes the rearrangement of 1-deoxy-D-xylulose 5-phosphate (DXP) to produce the thiazole phosphate moiety of thiamine. Sulfur is provided by the thiocarboxylate moiety of the carrier protein ThiS. In vitro, sulfur can be provided by H(2)S.</text>
</comment>
<dbReference type="Gene3D" id="3.20.20.70">
    <property type="entry name" value="Aldolase class I"/>
    <property type="match status" value="1"/>
</dbReference>
<dbReference type="HAMAP" id="MF_00443">
    <property type="entry name" value="ThiG"/>
    <property type="match status" value="1"/>
</dbReference>
<dbReference type="OrthoDB" id="9805935at2"/>
<comment type="pathway">
    <text evidence="2 8">Cofactor biosynthesis; thiamine diphosphate biosynthesis.</text>
</comment>
<evidence type="ECO:0000256" key="1">
    <source>
        <dbReference type="ARBA" id="ARBA00002834"/>
    </source>
</evidence>
<dbReference type="GO" id="GO:1990107">
    <property type="term" value="F:thiazole synthase activity"/>
    <property type="evidence" value="ECO:0007669"/>
    <property type="project" value="UniProtKB-EC"/>
</dbReference>
<comment type="catalytic activity">
    <reaction evidence="7 8">
        <text>[ThiS sulfur-carrier protein]-C-terminal-Gly-aminoethanethioate + 2-iminoacetate + 1-deoxy-D-xylulose 5-phosphate = [ThiS sulfur-carrier protein]-C-terminal Gly-Gly + 2-[(2R,5Z)-2-carboxy-4-methylthiazol-5(2H)-ylidene]ethyl phosphate + 2 H2O + H(+)</text>
        <dbReference type="Rhea" id="RHEA:26297"/>
        <dbReference type="Rhea" id="RHEA-COMP:12909"/>
        <dbReference type="Rhea" id="RHEA-COMP:19908"/>
        <dbReference type="ChEBI" id="CHEBI:15377"/>
        <dbReference type="ChEBI" id="CHEBI:15378"/>
        <dbReference type="ChEBI" id="CHEBI:57792"/>
        <dbReference type="ChEBI" id="CHEBI:62899"/>
        <dbReference type="ChEBI" id="CHEBI:77846"/>
        <dbReference type="ChEBI" id="CHEBI:90778"/>
        <dbReference type="ChEBI" id="CHEBI:232372"/>
        <dbReference type="EC" id="2.8.1.10"/>
    </reaction>
</comment>
<keyword evidence="6 8" id="KW-0704">Schiff base</keyword>
<dbReference type="PANTHER" id="PTHR34266">
    <property type="entry name" value="THIAZOLE SYNTHASE"/>
    <property type="match status" value="1"/>
</dbReference>
<keyword evidence="8" id="KW-0963">Cytoplasm</keyword>
<evidence type="ECO:0000256" key="8">
    <source>
        <dbReference type="HAMAP-Rule" id="MF_00443"/>
    </source>
</evidence>
<dbReference type="SUPFAM" id="SSF110399">
    <property type="entry name" value="ThiG-like"/>
    <property type="match status" value="1"/>
</dbReference>
<dbReference type="KEGG" id="cuh:BJN34_01100"/>
<evidence type="ECO:0000259" key="9">
    <source>
        <dbReference type="Pfam" id="PF05690"/>
    </source>
</evidence>
<dbReference type="EC" id="2.8.1.10" evidence="3 8"/>
<feature type="active site" description="Schiff-base intermediate with DXP" evidence="8">
    <location>
        <position position="109"/>
    </location>
</feature>
<dbReference type="EMBL" id="CP017757">
    <property type="protein sequence ID" value="AQV92492.1"/>
    <property type="molecule type" value="Genomic_DNA"/>
</dbReference>
<keyword evidence="4 8" id="KW-0808">Transferase</keyword>
<comment type="subunit">
    <text evidence="8">Homotetramer. Forms heterodimers with either ThiH or ThiS.</text>
</comment>
<feature type="binding site" evidence="8">
    <location>
        <begin position="219"/>
        <end position="220"/>
    </location>
    <ligand>
        <name>1-deoxy-D-xylulose 5-phosphate</name>
        <dbReference type="ChEBI" id="CHEBI:57792"/>
    </ligand>
</feature>
<name>A0A1U9UIS4_CUPNE</name>
<dbReference type="InterPro" id="IPR008867">
    <property type="entry name" value="ThiG"/>
</dbReference>
<dbReference type="GO" id="GO:0005737">
    <property type="term" value="C:cytoplasm"/>
    <property type="evidence" value="ECO:0007669"/>
    <property type="project" value="UniProtKB-SubCell"/>
</dbReference>
<evidence type="ECO:0000256" key="6">
    <source>
        <dbReference type="ARBA" id="ARBA00023270"/>
    </source>
</evidence>
<evidence type="ECO:0000256" key="2">
    <source>
        <dbReference type="ARBA" id="ARBA00004948"/>
    </source>
</evidence>
<feature type="domain" description="Thiazole synthase ThiG" evidence="9">
    <location>
        <begin position="15"/>
        <end position="262"/>
    </location>
</feature>
<evidence type="ECO:0000313" key="10">
    <source>
        <dbReference type="EMBL" id="AQV92492.1"/>
    </source>
</evidence>
<dbReference type="GO" id="GO:0009229">
    <property type="term" value="P:thiamine diphosphate biosynthetic process"/>
    <property type="evidence" value="ECO:0007669"/>
    <property type="project" value="UniProtKB-UniRule"/>
</dbReference>
<proteinExistence type="inferred from homology"/>
<protein>
    <recommendedName>
        <fullName evidence="3 8">Thiazole synthase</fullName>
        <ecNumber evidence="3 8">2.8.1.10</ecNumber>
    </recommendedName>
</protein>
<evidence type="ECO:0000313" key="11">
    <source>
        <dbReference type="Proteomes" id="UP000189627"/>
    </source>
</evidence>
<evidence type="ECO:0000256" key="7">
    <source>
        <dbReference type="ARBA" id="ARBA00049897"/>
    </source>
</evidence>
<feature type="binding site" evidence="8">
    <location>
        <position position="170"/>
    </location>
    <ligand>
        <name>1-deoxy-D-xylulose 5-phosphate</name>
        <dbReference type="ChEBI" id="CHEBI:57792"/>
    </ligand>
</feature>
<dbReference type="Pfam" id="PF05690">
    <property type="entry name" value="ThiG"/>
    <property type="match status" value="1"/>
</dbReference>
<organism evidence="10 11">
    <name type="scientific">Cupriavidus necator</name>
    <name type="common">Alcaligenes eutrophus</name>
    <name type="synonym">Ralstonia eutropha</name>
    <dbReference type="NCBI Taxonomy" id="106590"/>
    <lineage>
        <taxon>Bacteria</taxon>
        <taxon>Pseudomonadati</taxon>
        <taxon>Pseudomonadota</taxon>
        <taxon>Betaproteobacteria</taxon>
        <taxon>Burkholderiales</taxon>
        <taxon>Burkholderiaceae</taxon>
        <taxon>Cupriavidus</taxon>
    </lineage>
</organism>